<sequence length="394" mass="41011">MKLKNVLPKLILLSIFAVFVTACSSDDDNGDGYGNGVSPTEKSKTYNLGSVGGSSVSGTATFIEMNDNSITVELDLDGTPDYGEHPAHIHVNSVAETGGVARSLTPVDGSTGKSSTNFSTLDDGSSISYDDLLDYDGHINVHLSSTDLSTIVAQVDIGGNELTGTSKTYTLEEADVAGISGTAKFEERVNGTALLTVTLEGTEAGNEHPSHIHANDVATGGESIVDLTAVDGGTGIAMTHIAEFNDGNSLSYNDILTLDAHINVHLSGTEMSTYIAEGNIGSNEGQTQTVDYDVTASGSSAYTFNGGGLTNASNPDLSLERGKTYTFTVDAPSHPFYINTVNTTGSNDAYTSGVTNNGVSSGTITFTVPTDAPDTLYYNCEFHSAMNGTINITE</sequence>
<feature type="chain" id="PRO_5020508262" description="CHRD domain-containing protein" evidence="2">
    <location>
        <begin position="25"/>
        <end position="394"/>
    </location>
</feature>
<dbReference type="GO" id="GO:0046872">
    <property type="term" value="F:metal ion binding"/>
    <property type="evidence" value="ECO:0007669"/>
    <property type="project" value="InterPro"/>
</dbReference>
<dbReference type="RefSeq" id="WP_138931915.1">
    <property type="nucleotide sequence ID" value="NZ_SWMU01000002.1"/>
</dbReference>
<gene>
    <name evidence="3" type="ORF">FCN74_07245</name>
</gene>
<keyword evidence="2" id="KW-0732">Signal</keyword>
<evidence type="ECO:0000256" key="2">
    <source>
        <dbReference type="SAM" id="SignalP"/>
    </source>
</evidence>
<comment type="similarity">
    <text evidence="1">Belongs to the Cu-Zn superoxide dismutase family.</text>
</comment>
<accession>A0A4U5TRU5</accession>
<evidence type="ECO:0000256" key="1">
    <source>
        <dbReference type="ARBA" id="ARBA00010457"/>
    </source>
</evidence>
<name>A0A4U5TRU5_9FLAO</name>
<dbReference type="Gene3D" id="2.60.40.420">
    <property type="entry name" value="Cupredoxins - blue copper proteins"/>
    <property type="match status" value="1"/>
</dbReference>
<dbReference type="SUPFAM" id="SSF49329">
    <property type="entry name" value="Cu,Zn superoxide dismutase-like"/>
    <property type="match status" value="2"/>
</dbReference>
<dbReference type="SUPFAM" id="SSF49503">
    <property type="entry name" value="Cupredoxins"/>
    <property type="match status" value="1"/>
</dbReference>
<keyword evidence="4" id="KW-1185">Reference proteome</keyword>
<dbReference type="OrthoDB" id="1451403at2"/>
<dbReference type="InterPro" id="IPR036423">
    <property type="entry name" value="SOD-like_Cu/Zn_dom_sf"/>
</dbReference>
<evidence type="ECO:0008006" key="5">
    <source>
        <dbReference type="Google" id="ProtNLM"/>
    </source>
</evidence>
<dbReference type="PROSITE" id="PS51257">
    <property type="entry name" value="PROKAR_LIPOPROTEIN"/>
    <property type="match status" value="1"/>
</dbReference>
<dbReference type="GO" id="GO:0006801">
    <property type="term" value="P:superoxide metabolic process"/>
    <property type="evidence" value="ECO:0007669"/>
    <property type="project" value="InterPro"/>
</dbReference>
<dbReference type="Proteomes" id="UP000306552">
    <property type="component" value="Unassembled WGS sequence"/>
</dbReference>
<dbReference type="EMBL" id="SWMU01000002">
    <property type="protein sequence ID" value="TKS56813.1"/>
    <property type="molecule type" value="Genomic_DNA"/>
</dbReference>
<feature type="signal peptide" evidence="2">
    <location>
        <begin position="1"/>
        <end position="24"/>
    </location>
</feature>
<evidence type="ECO:0000313" key="4">
    <source>
        <dbReference type="Proteomes" id="UP000306552"/>
    </source>
</evidence>
<comment type="caution">
    <text evidence="3">The sequence shown here is derived from an EMBL/GenBank/DDBJ whole genome shotgun (WGS) entry which is preliminary data.</text>
</comment>
<protein>
    <recommendedName>
        <fullName evidence="5">CHRD domain-containing protein</fullName>
    </recommendedName>
</protein>
<dbReference type="AlphaFoldDB" id="A0A4U5TRU5"/>
<evidence type="ECO:0000313" key="3">
    <source>
        <dbReference type="EMBL" id="TKS56813.1"/>
    </source>
</evidence>
<dbReference type="InterPro" id="IPR008972">
    <property type="entry name" value="Cupredoxin"/>
</dbReference>
<proteinExistence type="inferred from homology"/>
<organism evidence="3 4">
    <name type="scientific">Mesohalobacter halotolerans</name>
    <dbReference type="NCBI Taxonomy" id="1883405"/>
    <lineage>
        <taxon>Bacteria</taxon>
        <taxon>Pseudomonadati</taxon>
        <taxon>Bacteroidota</taxon>
        <taxon>Flavobacteriia</taxon>
        <taxon>Flavobacteriales</taxon>
        <taxon>Flavobacteriaceae</taxon>
        <taxon>Mesohalobacter</taxon>
    </lineage>
</organism>
<dbReference type="Gene3D" id="2.60.40.200">
    <property type="entry name" value="Superoxide dismutase, copper/zinc binding domain"/>
    <property type="match status" value="1"/>
</dbReference>
<reference evidence="3 4" key="1">
    <citation type="submission" date="2019-04" db="EMBL/GenBank/DDBJ databases">
        <title>Psychroflexus halotolerans sp. nov., isolated from a marine solar saltern.</title>
        <authorList>
            <person name="Feng X."/>
        </authorList>
    </citation>
    <scope>NUCLEOTIDE SEQUENCE [LARGE SCALE GENOMIC DNA]</scope>
    <source>
        <strain evidence="3 4">WDS2C27</strain>
    </source>
</reference>